<evidence type="ECO:0000313" key="2">
    <source>
        <dbReference type="EMBL" id="KAK7812518.1"/>
    </source>
</evidence>
<evidence type="ECO:0000256" key="1">
    <source>
        <dbReference type="SAM" id="Phobius"/>
    </source>
</evidence>
<keyword evidence="1" id="KW-1133">Transmembrane helix</keyword>
<keyword evidence="1" id="KW-0472">Membrane</keyword>
<evidence type="ECO:0000313" key="3">
    <source>
        <dbReference type="Proteomes" id="UP001488838"/>
    </source>
</evidence>
<comment type="caution">
    <text evidence="2">The sequence shown here is derived from an EMBL/GenBank/DDBJ whole genome shotgun (WGS) entry which is preliminary data.</text>
</comment>
<protein>
    <submittedName>
        <fullName evidence="2">Uncharacterized protein</fullName>
    </submittedName>
</protein>
<organism evidence="2 3">
    <name type="scientific">Myodes glareolus</name>
    <name type="common">Bank vole</name>
    <name type="synonym">Clethrionomys glareolus</name>
    <dbReference type="NCBI Taxonomy" id="447135"/>
    <lineage>
        <taxon>Eukaryota</taxon>
        <taxon>Metazoa</taxon>
        <taxon>Chordata</taxon>
        <taxon>Craniata</taxon>
        <taxon>Vertebrata</taxon>
        <taxon>Euteleostomi</taxon>
        <taxon>Mammalia</taxon>
        <taxon>Eutheria</taxon>
        <taxon>Euarchontoglires</taxon>
        <taxon>Glires</taxon>
        <taxon>Rodentia</taxon>
        <taxon>Myomorpha</taxon>
        <taxon>Muroidea</taxon>
        <taxon>Cricetidae</taxon>
        <taxon>Arvicolinae</taxon>
        <taxon>Myodes</taxon>
    </lineage>
</organism>
<feature type="transmembrane region" description="Helical" evidence="1">
    <location>
        <begin position="127"/>
        <end position="146"/>
    </location>
</feature>
<keyword evidence="3" id="KW-1185">Reference proteome</keyword>
<dbReference type="AlphaFoldDB" id="A0AAW0IEE8"/>
<dbReference type="Proteomes" id="UP001488838">
    <property type="component" value="Unassembled WGS sequence"/>
</dbReference>
<proteinExistence type="predicted"/>
<reference evidence="2 3" key="1">
    <citation type="journal article" date="2023" name="bioRxiv">
        <title>Conserved and derived expression patterns and positive selection on dental genes reveal complex evolutionary context of ever-growing rodent molars.</title>
        <authorList>
            <person name="Calamari Z.T."/>
            <person name="Song A."/>
            <person name="Cohen E."/>
            <person name="Akter M."/>
            <person name="Roy R.D."/>
            <person name="Hallikas O."/>
            <person name="Christensen M.M."/>
            <person name="Li P."/>
            <person name="Marangoni P."/>
            <person name="Jernvall J."/>
            <person name="Klein O.D."/>
        </authorList>
    </citation>
    <scope>NUCLEOTIDE SEQUENCE [LARGE SCALE GENOMIC DNA]</scope>
    <source>
        <strain evidence="2">V071</strain>
    </source>
</reference>
<sequence>MFSLEMVLRQSTASIPALDRTMEYLATYKSKRPNSIIQLQRQARSCSCELRWGYFRFTGRHVFTRPHPLNPPHPTPRRLPMNTLLLSHGSQEKQSQAARTALPGVALWVLWEHWAAARYPTPRPAGAVYIIMIIIIITNNINIIIIN</sequence>
<gene>
    <name evidence="2" type="ORF">U0070_020798</name>
</gene>
<accession>A0AAW0IEE8</accession>
<name>A0AAW0IEE8_MYOGA</name>
<keyword evidence="1" id="KW-0812">Transmembrane</keyword>
<dbReference type="EMBL" id="JBBHLL010000151">
    <property type="protein sequence ID" value="KAK7812518.1"/>
    <property type="molecule type" value="Genomic_DNA"/>
</dbReference>